<sequence>MNISGILERVFNKIPKEHVANIITLKRPGWEPEKKNYKKNEIREEFLSLTTLIEPDEVEDFVEMAVMTKSIGLPAYTYKVNHLNFLTEAESGISIAGVHNMPFQDKYLISIEDIENGDSMLKLTVRLKEYSDYWRRGERCLDTLSAVYRIKISLDKTAKVLTIFSGNNEVQNVIKDYLGFVLKWPIQSYRIRESINQINQIGSASFKTAVLLDFIFTRLHEKGIFSRFKEIKFNTKNKKHTTDGIRNITINGRNLLSSQLACQYITLGSDILSFKVDMTYNDVDFTTLFSLKGKEEDILKIVVIDSDDDIFKQQVIDIIQSEYIELCSTGLKNVQGTSDLLKQIYEKFINGDKLINEVIQNSSLKIIKSIAGNLEKWDLDDENNLEMLYSFYEENKIILDSVGYDDSNEDILKIKKYIGYDEEEKEQELSEDEEIAIVE</sequence>
<name>A0A242W679_BACTU</name>
<dbReference type="RefSeq" id="WP_001026986.1">
    <property type="nucleotide sequence ID" value="NZ_NFCF01000076.1"/>
</dbReference>
<dbReference type="Proteomes" id="UP000195152">
    <property type="component" value="Unassembled WGS sequence"/>
</dbReference>
<evidence type="ECO:0000313" key="2">
    <source>
        <dbReference type="Proteomes" id="UP000195152"/>
    </source>
</evidence>
<proteinExistence type="predicted"/>
<dbReference type="EMBL" id="NFCF01000076">
    <property type="protein sequence ID" value="OTW47098.1"/>
    <property type="molecule type" value="Genomic_DNA"/>
</dbReference>
<accession>A0A242W679</accession>
<protein>
    <submittedName>
        <fullName evidence="1">Uncharacterized protein</fullName>
    </submittedName>
</protein>
<gene>
    <name evidence="1" type="ORF">BK699_18155</name>
</gene>
<evidence type="ECO:0000313" key="1">
    <source>
        <dbReference type="EMBL" id="OTW47098.1"/>
    </source>
</evidence>
<organism evidence="1 2">
    <name type="scientific">Bacillus thuringiensis serovar mexicanensis</name>
    <dbReference type="NCBI Taxonomy" id="180868"/>
    <lineage>
        <taxon>Bacteria</taxon>
        <taxon>Bacillati</taxon>
        <taxon>Bacillota</taxon>
        <taxon>Bacilli</taxon>
        <taxon>Bacillales</taxon>
        <taxon>Bacillaceae</taxon>
        <taxon>Bacillus</taxon>
        <taxon>Bacillus cereus group</taxon>
    </lineage>
</organism>
<comment type="caution">
    <text evidence="1">The sequence shown here is derived from an EMBL/GenBank/DDBJ whole genome shotgun (WGS) entry which is preliminary data.</text>
</comment>
<dbReference type="AlphaFoldDB" id="A0A242W679"/>
<reference evidence="1 2" key="1">
    <citation type="submission" date="2016-10" db="EMBL/GenBank/DDBJ databases">
        <title>Comparative genomics of Bacillus thuringiensis reveals a path to pathogens against multiple invertebrate hosts.</title>
        <authorList>
            <person name="Zheng J."/>
            <person name="Gao Q."/>
            <person name="Liu H."/>
            <person name="Peng D."/>
            <person name="Ruan L."/>
            <person name="Sun M."/>
        </authorList>
    </citation>
    <scope>NUCLEOTIDE SEQUENCE [LARGE SCALE GENOMIC DNA]</scope>
    <source>
        <strain evidence="1">BGSC 4AC1</strain>
    </source>
</reference>